<reference evidence="3 4" key="1">
    <citation type="submission" date="2019-07" db="EMBL/GenBank/DDBJ databases">
        <title>Sphingomonas alkalisoli sp. nov., isolated from rhizosphere soil of Suaedae salsa.</title>
        <authorList>
            <person name="Zhang H."/>
            <person name="Xu L."/>
            <person name="Zhang J.-X."/>
            <person name="Sun J.-Q."/>
        </authorList>
    </citation>
    <scope>NUCLEOTIDE SEQUENCE [LARGE SCALE GENOMIC DNA]</scope>
    <source>
        <strain evidence="3 4">XS-10</strain>
    </source>
</reference>
<dbReference type="Proteomes" id="UP000318055">
    <property type="component" value="Chromosome"/>
</dbReference>
<dbReference type="AlphaFoldDB" id="A0A518RJ06"/>
<protein>
    <submittedName>
        <fullName evidence="3">Uncharacterized protein</fullName>
    </submittedName>
</protein>
<feature type="region of interest" description="Disordered" evidence="1">
    <location>
        <begin position="38"/>
        <end position="68"/>
    </location>
</feature>
<keyword evidence="4" id="KW-1185">Reference proteome</keyword>
<proteinExistence type="predicted"/>
<feature type="chain" id="PRO_5022145642" evidence="2">
    <location>
        <begin position="21"/>
        <end position="211"/>
    </location>
</feature>
<evidence type="ECO:0000256" key="1">
    <source>
        <dbReference type="SAM" id="MobiDB-lite"/>
    </source>
</evidence>
<dbReference type="KEGG" id="ssua:FPZ54_16500"/>
<dbReference type="OrthoDB" id="8224439at2"/>
<dbReference type="PROSITE" id="PS51257">
    <property type="entry name" value="PROKAR_LIPOPROTEIN"/>
    <property type="match status" value="1"/>
</dbReference>
<organism evidence="3 4">
    <name type="scientific">Sphingomonas suaedae</name>
    <dbReference type="NCBI Taxonomy" id="2599297"/>
    <lineage>
        <taxon>Bacteria</taxon>
        <taxon>Pseudomonadati</taxon>
        <taxon>Pseudomonadota</taxon>
        <taxon>Alphaproteobacteria</taxon>
        <taxon>Sphingomonadales</taxon>
        <taxon>Sphingomonadaceae</taxon>
        <taxon>Sphingomonas</taxon>
    </lineage>
</organism>
<dbReference type="RefSeq" id="WP_145848924.1">
    <property type="nucleotide sequence ID" value="NZ_CP042239.1"/>
</dbReference>
<feature type="signal peptide" evidence="2">
    <location>
        <begin position="1"/>
        <end position="20"/>
    </location>
</feature>
<name>A0A518RJ06_9SPHN</name>
<evidence type="ECO:0000256" key="2">
    <source>
        <dbReference type="SAM" id="SignalP"/>
    </source>
</evidence>
<evidence type="ECO:0000313" key="4">
    <source>
        <dbReference type="Proteomes" id="UP000318055"/>
    </source>
</evidence>
<feature type="compositionally biased region" description="Pro residues" evidence="1">
    <location>
        <begin position="45"/>
        <end position="65"/>
    </location>
</feature>
<evidence type="ECO:0000313" key="3">
    <source>
        <dbReference type="EMBL" id="QDX27448.1"/>
    </source>
</evidence>
<accession>A0A518RJ06</accession>
<dbReference type="EMBL" id="CP042239">
    <property type="protein sequence ID" value="QDX27448.1"/>
    <property type="molecule type" value="Genomic_DNA"/>
</dbReference>
<sequence>MKAILPATALTLVLAACSPAAPDSDNTLDVANDTMIERGAGATPTPNPAPTEGPAMAPEPAPPAPADAKTLTLDGLGPLRIGQPVTAASGFAQRGAQIPGSDCRTVSSPDYPGVYAIVQDNAVRRITVGKSSDVKLIEGIGVGATEKQVMAAFGGFRSTPHKYVEAPAKYLTAPNADSGDPALRFEIGRDGKVTMMHVGTMPVLGYVEGCA</sequence>
<keyword evidence="2" id="KW-0732">Signal</keyword>
<gene>
    <name evidence="3" type="ORF">FPZ54_16500</name>
</gene>